<evidence type="ECO:0000256" key="8">
    <source>
        <dbReference type="RuleBase" id="RU365104"/>
    </source>
</evidence>
<evidence type="ECO:0000256" key="6">
    <source>
        <dbReference type="ARBA" id="ARBA00022967"/>
    </source>
</evidence>
<comment type="caution">
    <text evidence="10">The sequence shown here is derived from an EMBL/GenBank/DDBJ whole genome shotgun (WGS) entry which is preliminary data.</text>
</comment>
<accession>A0A4Y7RRU5</accession>
<proteinExistence type="inferred from homology"/>
<comment type="subunit">
    <text evidence="8">Forms a stable energy-coupling factor (ECF) transporter complex composed of 2 membrane-embedded substrate-binding proteins (S component), 2 ATP-binding proteins (A component) and 2 transmembrane proteins (T component).</text>
</comment>
<keyword evidence="5 8" id="KW-0067">ATP-binding</keyword>
<dbReference type="NCBIfam" id="TIGR04521">
    <property type="entry name" value="ECF_ATPase_2"/>
    <property type="match status" value="1"/>
</dbReference>
<dbReference type="EC" id="7.-.-.-" evidence="8"/>
<dbReference type="GO" id="GO:0005524">
    <property type="term" value="F:ATP binding"/>
    <property type="evidence" value="ECO:0007669"/>
    <property type="project" value="UniProtKB-UniRule"/>
</dbReference>
<name>A0A4Y7RRU5_9FIRM</name>
<dbReference type="InterPro" id="IPR030946">
    <property type="entry name" value="EcfA2"/>
</dbReference>
<dbReference type="OrthoDB" id="9784332at2"/>
<dbReference type="InterPro" id="IPR027417">
    <property type="entry name" value="P-loop_NTPase"/>
</dbReference>
<evidence type="ECO:0000259" key="9">
    <source>
        <dbReference type="PROSITE" id="PS50893"/>
    </source>
</evidence>
<dbReference type="RefSeq" id="WP_134213413.1">
    <property type="nucleotide sequence ID" value="NZ_QFFZ01000012.1"/>
</dbReference>
<gene>
    <name evidence="10" type="primary">ecfA2_2</name>
    <name evidence="10" type="ORF">Pmgp_01504</name>
</gene>
<keyword evidence="3 8" id="KW-1003">Cell membrane</keyword>
<evidence type="ECO:0000313" key="11">
    <source>
        <dbReference type="Proteomes" id="UP000297597"/>
    </source>
</evidence>
<dbReference type="PROSITE" id="PS00211">
    <property type="entry name" value="ABC_TRANSPORTER_1"/>
    <property type="match status" value="1"/>
</dbReference>
<dbReference type="GO" id="GO:0016887">
    <property type="term" value="F:ATP hydrolysis activity"/>
    <property type="evidence" value="ECO:0007669"/>
    <property type="project" value="InterPro"/>
</dbReference>
<evidence type="ECO:0000256" key="4">
    <source>
        <dbReference type="ARBA" id="ARBA00022741"/>
    </source>
</evidence>
<dbReference type="AlphaFoldDB" id="A0A4Y7RRU5"/>
<dbReference type="FunFam" id="3.40.50.300:FF:000224">
    <property type="entry name" value="Energy-coupling factor transporter ATP-binding protein EcfA"/>
    <property type="match status" value="1"/>
</dbReference>
<keyword evidence="10" id="KW-0378">Hydrolase</keyword>
<comment type="function">
    <text evidence="8">ATP-binding (A) component of a common energy-coupling factor (ECF) ABC-transporter complex.</text>
</comment>
<evidence type="ECO:0000313" key="10">
    <source>
        <dbReference type="EMBL" id="TEB11708.1"/>
    </source>
</evidence>
<reference evidence="10 11" key="1">
    <citation type="journal article" date="2018" name="Environ. Microbiol.">
        <title>Novel energy conservation strategies and behaviour of Pelotomaculum schinkii driving syntrophic propionate catabolism.</title>
        <authorList>
            <person name="Hidalgo-Ahumada C.A.P."/>
            <person name="Nobu M.K."/>
            <person name="Narihiro T."/>
            <person name="Tamaki H."/>
            <person name="Liu W.T."/>
            <person name="Kamagata Y."/>
            <person name="Stams A.J.M."/>
            <person name="Imachi H."/>
            <person name="Sousa D.Z."/>
        </authorList>
    </citation>
    <scope>NUCLEOTIDE SEQUENCE [LARGE SCALE GENOMIC DNA]</scope>
    <source>
        <strain evidence="10 11">MGP</strain>
    </source>
</reference>
<dbReference type="Pfam" id="PF00005">
    <property type="entry name" value="ABC_tran"/>
    <property type="match status" value="1"/>
</dbReference>
<dbReference type="GO" id="GO:0043190">
    <property type="term" value="C:ATP-binding cassette (ABC) transporter complex"/>
    <property type="evidence" value="ECO:0007669"/>
    <property type="project" value="TreeGrafter"/>
</dbReference>
<dbReference type="PROSITE" id="PS50893">
    <property type="entry name" value="ABC_TRANSPORTER_2"/>
    <property type="match status" value="1"/>
</dbReference>
<evidence type="ECO:0000256" key="2">
    <source>
        <dbReference type="ARBA" id="ARBA00022448"/>
    </source>
</evidence>
<dbReference type="PANTHER" id="PTHR43553:SF27">
    <property type="entry name" value="ENERGY-COUPLING FACTOR TRANSPORTER ATP-BINDING PROTEIN ECFA2"/>
    <property type="match status" value="1"/>
</dbReference>
<dbReference type="InterPro" id="IPR003439">
    <property type="entry name" value="ABC_transporter-like_ATP-bd"/>
</dbReference>
<dbReference type="InterPro" id="IPR017871">
    <property type="entry name" value="ABC_transporter-like_CS"/>
</dbReference>
<organism evidence="10 11">
    <name type="scientific">Pelotomaculum propionicicum</name>
    <dbReference type="NCBI Taxonomy" id="258475"/>
    <lineage>
        <taxon>Bacteria</taxon>
        <taxon>Bacillati</taxon>
        <taxon>Bacillota</taxon>
        <taxon>Clostridia</taxon>
        <taxon>Eubacteriales</taxon>
        <taxon>Desulfotomaculaceae</taxon>
        <taxon>Pelotomaculum</taxon>
    </lineage>
</organism>
<keyword evidence="6" id="KW-1278">Translocase</keyword>
<feature type="domain" description="ABC transporter" evidence="9">
    <location>
        <begin position="7"/>
        <end position="248"/>
    </location>
</feature>
<comment type="similarity">
    <text evidence="8">Belongs to the ABC transporter superfamily. Energy-coupling factor EcfA family.</text>
</comment>
<keyword evidence="4 8" id="KW-0547">Nucleotide-binding</keyword>
<dbReference type="EMBL" id="QFFZ01000012">
    <property type="protein sequence ID" value="TEB11708.1"/>
    <property type="molecule type" value="Genomic_DNA"/>
</dbReference>
<evidence type="ECO:0000256" key="7">
    <source>
        <dbReference type="ARBA" id="ARBA00023136"/>
    </source>
</evidence>
<dbReference type="PANTHER" id="PTHR43553">
    <property type="entry name" value="HEAVY METAL TRANSPORTER"/>
    <property type="match status" value="1"/>
</dbReference>
<protein>
    <recommendedName>
        <fullName evidence="8">Energy-coupling factor transporter ATP-binding protein EcfA2</fullName>
        <ecNumber evidence="8">7.-.-.-</ecNumber>
    </recommendedName>
</protein>
<evidence type="ECO:0000256" key="1">
    <source>
        <dbReference type="ARBA" id="ARBA00004202"/>
    </source>
</evidence>
<dbReference type="CDD" id="cd03225">
    <property type="entry name" value="ABC_cobalt_CbiO_domain1"/>
    <property type="match status" value="1"/>
</dbReference>
<dbReference type="InterPro" id="IPR050095">
    <property type="entry name" value="ECF_ABC_transporter_ATP-bd"/>
</dbReference>
<dbReference type="InterPro" id="IPR015856">
    <property type="entry name" value="ABC_transpr_CbiO/EcfA_su"/>
</dbReference>
<dbReference type="Proteomes" id="UP000297597">
    <property type="component" value="Unassembled WGS sequence"/>
</dbReference>
<dbReference type="GO" id="GO:0042626">
    <property type="term" value="F:ATPase-coupled transmembrane transporter activity"/>
    <property type="evidence" value="ECO:0007669"/>
    <property type="project" value="TreeGrafter"/>
</dbReference>
<evidence type="ECO:0000256" key="3">
    <source>
        <dbReference type="ARBA" id="ARBA00022475"/>
    </source>
</evidence>
<evidence type="ECO:0000256" key="5">
    <source>
        <dbReference type="ARBA" id="ARBA00022840"/>
    </source>
</evidence>
<keyword evidence="2 8" id="KW-0813">Transport</keyword>
<sequence length="287" mass="31710">MNNNPIIKVENLTHIYSPGTPFQVVSLEGISLEIARGEFFAVIGSTGSGKSTLVQHFNGILAPAKGKIWVCGADISDKRQRRDLWRRVGLVFQQPEQQLFEETVFDDVAFGPRNMGFDQDEVKRRVEKALQQMGLDPATVSGVPPFRLSGGMRRKVAIAGVLAMTPEVLILDEPAAGLDPQGRKQLMDLVEDFRREEGVTMVLVTHNMEEAALWTDRMAVLDKGRLVMEGSTREVFNKAGELRALGLNVPAPAQLMCKLRAAGKQVRTDVLTNEEAVEEIARLLSET</sequence>
<keyword evidence="7 8" id="KW-0472">Membrane</keyword>
<comment type="subcellular location">
    <subcellularLocation>
        <location evidence="1 8">Cell membrane</location>
        <topology evidence="1 8">Peripheral membrane protein</topology>
    </subcellularLocation>
</comment>
<dbReference type="SMART" id="SM00382">
    <property type="entry name" value="AAA"/>
    <property type="match status" value="1"/>
</dbReference>
<keyword evidence="11" id="KW-1185">Reference proteome</keyword>
<dbReference type="InterPro" id="IPR003593">
    <property type="entry name" value="AAA+_ATPase"/>
</dbReference>
<dbReference type="SUPFAM" id="SSF52540">
    <property type="entry name" value="P-loop containing nucleoside triphosphate hydrolases"/>
    <property type="match status" value="1"/>
</dbReference>
<dbReference type="Gene3D" id="3.40.50.300">
    <property type="entry name" value="P-loop containing nucleotide triphosphate hydrolases"/>
    <property type="match status" value="1"/>
</dbReference>